<dbReference type="PROSITE" id="PS50041">
    <property type="entry name" value="C_TYPE_LECTIN_2"/>
    <property type="match status" value="1"/>
</dbReference>
<dbReference type="SUPFAM" id="SSF56436">
    <property type="entry name" value="C-type lectin-like"/>
    <property type="match status" value="1"/>
</dbReference>
<dbReference type="InterPro" id="IPR016187">
    <property type="entry name" value="CTDL_fold"/>
</dbReference>
<accession>A0AAV3Z039</accession>
<evidence type="ECO:0000259" key="2">
    <source>
        <dbReference type="PROSITE" id="PS50041"/>
    </source>
</evidence>
<dbReference type="CDD" id="cd00037">
    <property type="entry name" value="CLECT"/>
    <property type="match status" value="1"/>
</dbReference>
<sequence length="153" mass="18022">MHFQLLFLLFLGVLIVSPAQGATYWKFIMNKHTYLLSKEMPRFDINKMNQLCKAYKGYLVEINNMSEQVNLREILRRKGKLADIIFTGFTDKGSEGKFYHINSRRRMPNLTWKEGNPDNWKNEEHCVNLAKDGINDLSCNSKGRYLCELNYYL</sequence>
<gene>
    <name evidence="3" type="ORF">PoB_001568100</name>
</gene>
<dbReference type="Proteomes" id="UP000735302">
    <property type="component" value="Unassembled WGS sequence"/>
</dbReference>
<comment type="caution">
    <text evidence="3">The sequence shown here is derived from an EMBL/GenBank/DDBJ whole genome shotgun (WGS) entry which is preliminary data.</text>
</comment>
<dbReference type="EMBL" id="BLXT01001916">
    <property type="protein sequence ID" value="GFN89175.1"/>
    <property type="molecule type" value="Genomic_DNA"/>
</dbReference>
<evidence type="ECO:0000313" key="3">
    <source>
        <dbReference type="EMBL" id="GFN89175.1"/>
    </source>
</evidence>
<evidence type="ECO:0000256" key="1">
    <source>
        <dbReference type="SAM" id="SignalP"/>
    </source>
</evidence>
<dbReference type="InterPro" id="IPR001304">
    <property type="entry name" value="C-type_lectin-like"/>
</dbReference>
<proteinExistence type="predicted"/>
<name>A0AAV3Z039_9GAST</name>
<dbReference type="Gene3D" id="3.10.100.10">
    <property type="entry name" value="Mannose-Binding Protein A, subunit A"/>
    <property type="match status" value="1"/>
</dbReference>
<feature type="signal peptide" evidence="1">
    <location>
        <begin position="1"/>
        <end position="21"/>
    </location>
</feature>
<dbReference type="Pfam" id="PF00059">
    <property type="entry name" value="Lectin_C"/>
    <property type="match status" value="1"/>
</dbReference>
<dbReference type="SMART" id="SM00034">
    <property type="entry name" value="CLECT"/>
    <property type="match status" value="1"/>
</dbReference>
<feature type="chain" id="PRO_5044011058" description="C-type lectin domain-containing protein" evidence="1">
    <location>
        <begin position="22"/>
        <end position="153"/>
    </location>
</feature>
<keyword evidence="4" id="KW-1185">Reference proteome</keyword>
<organism evidence="3 4">
    <name type="scientific">Plakobranchus ocellatus</name>
    <dbReference type="NCBI Taxonomy" id="259542"/>
    <lineage>
        <taxon>Eukaryota</taxon>
        <taxon>Metazoa</taxon>
        <taxon>Spiralia</taxon>
        <taxon>Lophotrochozoa</taxon>
        <taxon>Mollusca</taxon>
        <taxon>Gastropoda</taxon>
        <taxon>Heterobranchia</taxon>
        <taxon>Euthyneura</taxon>
        <taxon>Panpulmonata</taxon>
        <taxon>Sacoglossa</taxon>
        <taxon>Placobranchoidea</taxon>
        <taxon>Plakobranchidae</taxon>
        <taxon>Plakobranchus</taxon>
    </lineage>
</organism>
<feature type="domain" description="C-type lectin" evidence="2">
    <location>
        <begin position="29"/>
        <end position="148"/>
    </location>
</feature>
<protein>
    <recommendedName>
        <fullName evidence="2">C-type lectin domain-containing protein</fullName>
    </recommendedName>
</protein>
<evidence type="ECO:0000313" key="4">
    <source>
        <dbReference type="Proteomes" id="UP000735302"/>
    </source>
</evidence>
<dbReference type="AlphaFoldDB" id="A0AAV3Z039"/>
<keyword evidence="1" id="KW-0732">Signal</keyword>
<reference evidence="3 4" key="1">
    <citation type="journal article" date="2021" name="Elife">
        <title>Chloroplast acquisition without the gene transfer in kleptoplastic sea slugs, Plakobranchus ocellatus.</title>
        <authorList>
            <person name="Maeda T."/>
            <person name="Takahashi S."/>
            <person name="Yoshida T."/>
            <person name="Shimamura S."/>
            <person name="Takaki Y."/>
            <person name="Nagai Y."/>
            <person name="Toyoda A."/>
            <person name="Suzuki Y."/>
            <person name="Arimoto A."/>
            <person name="Ishii H."/>
            <person name="Satoh N."/>
            <person name="Nishiyama T."/>
            <person name="Hasebe M."/>
            <person name="Maruyama T."/>
            <person name="Minagawa J."/>
            <person name="Obokata J."/>
            <person name="Shigenobu S."/>
        </authorList>
    </citation>
    <scope>NUCLEOTIDE SEQUENCE [LARGE SCALE GENOMIC DNA]</scope>
</reference>
<dbReference type="InterPro" id="IPR016186">
    <property type="entry name" value="C-type_lectin-like/link_sf"/>
</dbReference>